<name>A0A2I0UAR4_LIMLA</name>
<evidence type="ECO:0000313" key="1">
    <source>
        <dbReference type="EMBL" id="PKU43083.1"/>
    </source>
</evidence>
<proteinExistence type="predicted"/>
<evidence type="ECO:0000313" key="2">
    <source>
        <dbReference type="Proteomes" id="UP000233556"/>
    </source>
</evidence>
<reference evidence="2" key="1">
    <citation type="submission" date="2017-11" db="EMBL/GenBank/DDBJ databases">
        <authorList>
            <person name="Lima N.C."/>
            <person name="Parody-Merino A.M."/>
            <person name="Battley P.F."/>
            <person name="Fidler A.E."/>
            <person name="Prosdocimi F."/>
        </authorList>
    </citation>
    <scope>NUCLEOTIDE SEQUENCE [LARGE SCALE GENOMIC DNA]</scope>
</reference>
<sequence>MVDASGEALLRPVQHQFSPSASKFASIANTGSSFMIQKPVVRTIVQSEKENKAPYAKRLVAKLSGHCWYRNSIVWRVRKEFKDEQEDLLQGAIFDNCSYHGFSALSIVIAWFPLCS</sequence>
<gene>
    <name evidence="1" type="ORF">llap_6599</name>
</gene>
<dbReference type="EMBL" id="KZ505933">
    <property type="protein sequence ID" value="PKU43083.1"/>
    <property type="molecule type" value="Genomic_DNA"/>
</dbReference>
<keyword evidence="2" id="KW-1185">Reference proteome</keyword>
<dbReference type="AlphaFoldDB" id="A0A2I0UAR4"/>
<accession>A0A2I0UAR4</accession>
<reference evidence="2" key="2">
    <citation type="submission" date="2017-12" db="EMBL/GenBank/DDBJ databases">
        <title>Genome sequence of the Bar-tailed Godwit (Limosa lapponica baueri).</title>
        <authorList>
            <person name="Lima N.C.B."/>
            <person name="Parody-Merino A.M."/>
            <person name="Battley P.F."/>
            <person name="Fidler A.E."/>
            <person name="Prosdocimi F."/>
        </authorList>
    </citation>
    <scope>NUCLEOTIDE SEQUENCE [LARGE SCALE GENOMIC DNA]</scope>
</reference>
<dbReference type="Proteomes" id="UP000233556">
    <property type="component" value="Unassembled WGS sequence"/>
</dbReference>
<organism evidence="1 2">
    <name type="scientific">Limosa lapponica baueri</name>
    <dbReference type="NCBI Taxonomy" id="1758121"/>
    <lineage>
        <taxon>Eukaryota</taxon>
        <taxon>Metazoa</taxon>
        <taxon>Chordata</taxon>
        <taxon>Craniata</taxon>
        <taxon>Vertebrata</taxon>
        <taxon>Euteleostomi</taxon>
        <taxon>Archelosauria</taxon>
        <taxon>Archosauria</taxon>
        <taxon>Dinosauria</taxon>
        <taxon>Saurischia</taxon>
        <taxon>Theropoda</taxon>
        <taxon>Coelurosauria</taxon>
        <taxon>Aves</taxon>
        <taxon>Neognathae</taxon>
        <taxon>Neoaves</taxon>
        <taxon>Charadriiformes</taxon>
        <taxon>Scolopacidae</taxon>
        <taxon>Limosa</taxon>
    </lineage>
</organism>
<protein>
    <submittedName>
        <fullName evidence="1">Uncharacterized protein</fullName>
    </submittedName>
</protein>